<dbReference type="NCBIfam" id="NF047541">
    <property type="entry name" value="telomere_Tpg"/>
    <property type="match status" value="1"/>
</dbReference>
<evidence type="ECO:0000313" key="3">
    <source>
        <dbReference type="Proteomes" id="UP000756710"/>
    </source>
</evidence>
<dbReference type="RefSeq" id="WP_044582649.1">
    <property type="nucleotide sequence ID" value="NZ_BAABDR010000100.1"/>
</dbReference>
<dbReference type="EMBL" id="LK022849">
    <property type="protein sequence ID" value="CDR18136.1"/>
    <property type="molecule type" value="Genomic_DNA"/>
</dbReference>
<dbReference type="GeneID" id="32474373"/>
<accession>A0A061ACJ6</accession>
<keyword evidence="3" id="KW-1185">Reference proteome</keyword>
<dbReference type="Proteomes" id="UP000756710">
    <property type="component" value="Unassembled WGS sequence"/>
</dbReference>
<organism evidence="1">
    <name type="scientific">Streptomyces iranensis</name>
    <dbReference type="NCBI Taxonomy" id="576784"/>
    <lineage>
        <taxon>Bacteria</taxon>
        <taxon>Bacillati</taxon>
        <taxon>Actinomycetota</taxon>
        <taxon>Actinomycetes</taxon>
        <taxon>Kitasatosporales</taxon>
        <taxon>Streptomycetaceae</taxon>
        <taxon>Streptomyces</taxon>
        <taxon>Streptomyces violaceusniger group</taxon>
    </lineage>
</organism>
<dbReference type="InterPro" id="IPR058118">
    <property type="entry name" value="Tpg"/>
</dbReference>
<dbReference type="EMBL" id="JAGGLR010000032">
    <property type="protein sequence ID" value="MBP2067583.1"/>
    <property type="molecule type" value="Genomic_DNA"/>
</dbReference>
<evidence type="ECO:0000313" key="2">
    <source>
        <dbReference type="EMBL" id="MBP2067583.1"/>
    </source>
</evidence>
<evidence type="ECO:0000313" key="1">
    <source>
        <dbReference type="EMBL" id="CDR18136.1"/>
    </source>
</evidence>
<reference evidence="2 3" key="2">
    <citation type="submission" date="2021-03" db="EMBL/GenBank/DDBJ databases">
        <title>Genomic Encyclopedia of Type Strains, Phase IV (KMG-IV): sequencing the most valuable type-strain genomes for metagenomic binning, comparative biology and taxonomic classification.</title>
        <authorList>
            <person name="Goeker M."/>
        </authorList>
    </citation>
    <scope>NUCLEOTIDE SEQUENCE [LARGE SCALE GENOMIC DNA]</scope>
    <source>
        <strain evidence="2 3">DSM 41954</strain>
    </source>
</reference>
<sequence>MLDRLHTDSVAEALDIADAHHWTRQPPRSDRARLRFLMSRSTDLATLASRLNTTPQALQRILTNQVRNEALSQAILKDVIRLWQPRIRRRAHRVLAEQQHSLWVQFRGWFGFNAAAGSSDDGRVRSLSEALHHPYPARLLEARHSGASERELRSIVADGIGESYFRVSTGRKGLHLVRLTDVDYIEFSY</sequence>
<protein>
    <submittedName>
        <fullName evidence="1">Uncharacterized protein</fullName>
    </submittedName>
</protein>
<reference evidence="1" key="1">
    <citation type="submission" date="2014-05" db="EMBL/GenBank/DDBJ databases">
        <authorList>
            <person name="Horn Fabian"/>
        </authorList>
    </citation>
    <scope>NUCLEOTIDE SEQUENCE</scope>
</reference>
<dbReference type="HOGENOM" id="CLU_123368_0_0_11"/>
<dbReference type="AlphaFoldDB" id="A0A061ACJ6"/>
<name>A0A061ACJ6_9ACTN</name>
<gene>
    <name evidence="2" type="ORF">J2Z30_008650</name>
    <name evidence="1" type="ORF">SIRAN36</name>
</gene>
<proteinExistence type="predicted"/>